<dbReference type="Gene3D" id="3.30.360.10">
    <property type="entry name" value="Dihydrodipicolinate Reductase, domain 2"/>
    <property type="match status" value="1"/>
</dbReference>
<dbReference type="Pfam" id="PF01408">
    <property type="entry name" value="GFO_IDH_MocA"/>
    <property type="match status" value="1"/>
</dbReference>
<dbReference type="PANTHER" id="PTHR43708:SF8">
    <property type="entry name" value="OXIDOREDUCTASE"/>
    <property type="match status" value="1"/>
</dbReference>
<protein>
    <submittedName>
        <fullName evidence="4">Gfo/Idh/MocA family oxidoreductase</fullName>
    </submittedName>
</protein>
<evidence type="ECO:0000313" key="4">
    <source>
        <dbReference type="EMBL" id="QBE47712.1"/>
    </source>
</evidence>
<dbReference type="EMBL" id="CP035806">
    <property type="protein sequence ID" value="QBE47712.1"/>
    <property type="molecule type" value="Genomic_DNA"/>
</dbReference>
<evidence type="ECO:0000259" key="3">
    <source>
        <dbReference type="Pfam" id="PF22725"/>
    </source>
</evidence>
<sequence length="362" mass="39405">MLNVGIIGCGRISDLHAAAYDGLENATIAAVCDSNEALARDRAAAWGVPERGVHTDHRELLARPDIDMVEILVPHHLHLSIASDAMRAGKHVSLQKPMTLSVADADALIELARECGVRFKVFENFVFYPPLMKAKEIVDAGTIGEIVGIRLKSNPGMSPTQWHVPAAAQAWRVNPEMCGGGPLVFDDGHHKFAVAWHFLGLPTRIHAFIGTTPDGMLDAPSIVSWTHENGAIGSLEVVYSPELLLKTNHYAQDDRVEITGTKGVIWVAQGHGRLFDQPAVQVYADGVLTSYDNVPIGWEESFIRSGRDFVEALETGRDPKLTAEQGREVLAFALAAQRSAQQQREITLPCIEGRSDACGARE</sequence>
<dbReference type="AlphaFoldDB" id="A0A4P6KC35"/>
<dbReference type="PANTHER" id="PTHR43708">
    <property type="entry name" value="CONSERVED EXPRESSED OXIDOREDUCTASE (EUROFUNG)"/>
    <property type="match status" value="1"/>
</dbReference>
<reference evidence="4 5" key="1">
    <citation type="submission" date="2019-02" db="EMBL/GenBank/DDBJ databases">
        <authorList>
            <person name="Sun L."/>
            <person name="Pan D."/>
            <person name="Wu X."/>
        </authorList>
    </citation>
    <scope>NUCLEOTIDE SEQUENCE [LARGE SCALE GENOMIC DNA]</scope>
    <source>
        <strain evidence="4 5">JW-1</strain>
    </source>
</reference>
<dbReference type="RefSeq" id="WP_130108866.1">
    <property type="nucleotide sequence ID" value="NZ_CP035806.1"/>
</dbReference>
<dbReference type="Gene3D" id="3.40.50.720">
    <property type="entry name" value="NAD(P)-binding Rossmann-like Domain"/>
    <property type="match status" value="1"/>
</dbReference>
<dbReference type="InterPro" id="IPR000683">
    <property type="entry name" value="Gfo/Idh/MocA-like_OxRdtase_N"/>
</dbReference>
<dbReference type="SUPFAM" id="SSF55347">
    <property type="entry name" value="Glyceraldehyde-3-phosphate dehydrogenase-like, C-terminal domain"/>
    <property type="match status" value="1"/>
</dbReference>
<dbReference type="InterPro" id="IPR055170">
    <property type="entry name" value="GFO_IDH_MocA-like_dom"/>
</dbReference>
<organism evidence="4 5">
    <name type="scientific">Leucobacter triazinivorans</name>
    <dbReference type="NCBI Taxonomy" id="1784719"/>
    <lineage>
        <taxon>Bacteria</taxon>
        <taxon>Bacillati</taxon>
        <taxon>Actinomycetota</taxon>
        <taxon>Actinomycetes</taxon>
        <taxon>Micrococcales</taxon>
        <taxon>Microbacteriaceae</taxon>
        <taxon>Leucobacter</taxon>
    </lineage>
</organism>
<accession>A0A4P6KC35</accession>
<feature type="domain" description="GFO/IDH/MocA-like oxidoreductase" evidence="3">
    <location>
        <begin position="132"/>
        <end position="265"/>
    </location>
</feature>
<dbReference type="KEGG" id="ltr:EVS81_01775"/>
<evidence type="ECO:0000259" key="2">
    <source>
        <dbReference type="Pfam" id="PF01408"/>
    </source>
</evidence>
<dbReference type="InterPro" id="IPR036291">
    <property type="entry name" value="NAD(P)-bd_dom_sf"/>
</dbReference>
<dbReference type="GO" id="GO:0000166">
    <property type="term" value="F:nucleotide binding"/>
    <property type="evidence" value="ECO:0007669"/>
    <property type="project" value="InterPro"/>
</dbReference>
<keyword evidence="1" id="KW-0520">NAD</keyword>
<dbReference type="OrthoDB" id="9815825at2"/>
<evidence type="ECO:0000256" key="1">
    <source>
        <dbReference type="ARBA" id="ARBA00023027"/>
    </source>
</evidence>
<name>A0A4P6KC35_9MICO</name>
<dbReference type="Proteomes" id="UP000289260">
    <property type="component" value="Chromosome"/>
</dbReference>
<gene>
    <name evidence="4" type="ORF">EVS81_01775</name>
</gene>
<keyword evidence="5" id="KW-1185">Reference proteome</keyword>
<proteinExistence type="predicted"/>
<dbReference type="InterPro" id="IPR051317">
    <property type="entry name" value="Gfo/Idh/MocA_oxidoreduct"/>
</dbReference>
<feature type="domain" description="Gfo/Idh/MocA-like oxidoreductase N-terminal" evidence="2">
    <location>
        <begin position="2"/>
        <end position="121"/>
    </location>
</feature>
<evidence type="ECO:0000313" key="5">
    <source>
        <dbReference type="Proteomes" id="UP000289260"/>
    </source>
</evidence>
<dbReference type="SUPFAM" id="SSF51735">
    <property type="entry name" value="NAD(P)-binding Rossmann-fold domains"/>
    <property type="match status" value="1"/>
</dbReference>
<dbReference type="Pfam" id="PF22725">
    <property type="entry name" value="GFO_IDH_MocA_C3"/>
    <property type="match status" value="1"/>
</dbReference>